<evidence type="ECO:0000256" key="3">
    <source>
        <dbReference type="ARBA" id="ARBA00022737"/>
    </source>
</evidence>
<dbReference type="Gene3D" id="3.40.50.300">
    <property type="entry name" value="P-loop containing nucleotide triphosphate hydrolases"/>
    <property type="match status" value="1"/>
</dbReference>
<feature type="domain" description="Disease resistance R13L4/SHOC-2-like LRR" evidence="11">
    <location>
        <begin position="570"/>
        <end position="875"/>
    </location>
</feature>
<evidence type="ECO:0000259" key="11">
    <source>
        <dbReference type="Pfam" id="PF23598"/>
    </source>
</evidence>
<keyword evidence="5" id="KW-0611">Plant defense</keyword>
<accession>A0A3B5YR85</accession>
<evidence type="ECO:0000256" key="5">
    <source>
        <dbReference type="ARBA" id="ARBA00022821"/>
    </source>
</evidence>
<keyword evidence="4" id="KW-0547">Nucleotide-binding</keyword>
<comment type="similarity">
    <text evidence="1">Belongs to the disease resistance NB-LRR family.</text>
</comment>
<dbReference type="InterPro" id="IPR042197">
    <property type="entry name" value="Apaf_helical"/>
</dbReference>
<dbReference type="InterPro" id="IPR036388">
    <property type="entry name" value="WH-like_DNA-bd_sf"/>
</dbReference>
<dbReference type="InterPro" id="IPR055414">
    <property type="entry name" value="LRR_R13L4/SHOC2-like"/>
</dbReference>
<dbReference type="STRING" id="4565.A0A3B5YR85"/>
<dbReference type="InterPro" id="IPR041118">
    <property type="entry name" value="Rx_N"/>
</dbReference>
<dbReference type="InterPro" id="IPR027417">
    <property type="entry name" value="P-loop_NTPase"/>
</dbReference>
<evidence type="ECO:0000259" key="9">
    <source>
        <dbReference type="Pfam" id="PF18052"/>
    </source>
</evidence>
<dbReference type="SUPFAM" id="SSF52540">
    <property type="entry name" value="P-loop containing nucleoside triphosphate hydrolases"/>
    <property type="match status" value="1"/>
</dbReference>
<dbReference type="OrthoDB" id="669335at2759"/>
<evidence type="ECO:0008006" key="14">
    <source>
        <dbReference type="Google" id="ProtNLM"/>
    </source>
</evidence>
<evidence type="ECO:0000256" key="1">
    <source>
        <dbReference type="ARBA" id="ARBA00008894"/>
    </source>
</evidence>
<dbReference type="SMR" id="A0A3B5YR85"/>
<evidence type="ECO:0000256" key="6">
    <source>
        <dbReference type="ARBA" id="ARBA00023054"/>
    </source>
</evidence>
<dbReference type="Pfam" id="PF18052">
    <property type="entry name" value="Rx_N"/>
    <property type="match status" value="1"/>
</dbReference>
<dbReference type="Gene3D" id="3.80.10.10">
    <property type="entry name" value="Ribonuclease Inhibitor"/>
    <property type="match status" value="1"/>
</dbReference>
<evidence type="ECO:0000313" key="12">
    <source>
        <dbReference type="EnsemblPlants" id="TraesCS1B02G010100.1"/>
    </source>
</evidence>
<dbReference type="GeneID" id="123083545"/>
<keyword evidence="2" id="KW-0433">Leucine-rich repeat</keyword>
<dbReference type="InterPro" id="IPR058922">
    <property type="entry name" value="WHD_DRP"/>
</dbReference>
<evidence type="ECO:0000313" key="13">
    <source>
        <dbReference type="Proteomes" id="UP000019116"/>
    </source>
</evidence>
<dbReference type="GO" id="GO:0043531">
    <property type="term" value="F:ADP binding"/>
    <property type="evidence" value="ECO:0007669"/>
    <property type="project" value="InterPro"/>
</dbReference>
<dbReference type="Pfam" id="PF23559">
    <property type="entry name" value="WHD_DRP"/>
    <property type="match status" value="1"/>
</dbReference>
<keyword evidence="13" id="KW-1185">Reference proteome</keyword>
<dbReference type="Pfam" id="PF00931">
    <property type="entry name" value="NB-ARC"/>
    <property type="match status" value="1"/>
</dbReference>
<dbReference type="GO" id="GO:0051707">
    <property type="term" value="P:response to other organism"/>
    <property type="evidence" value="ECO:0007669"/>
    <property type="project" value="UniProtKB-ARBA"/>
</dbReference>
<dbReference type="SUPFAM" id="SSF52058">
    <property type="entry name" value="L domain-like"/>
    <property type="match status" value="1"/>
</dbReference>
<dbReference type="Gene3D" id="1.20.5.4130">
    <property type="match status" value="1"/>
</dbReference>
<evidence type="ECO:0000259" key="10">
    <source>
        <dbReference type="Pfam" id="PF23559"/>
    </source>
</evidence>
<keyword evidence="6 7" id="KW-0175">Coiled coil</keyword>
<dbReference type="InterPro" id="IPR032675">
    <property type="entry name" value="LRR_dom_sf"/>
</dbReference>
<protein>
    <recommendedName>
        <fullName evidence="14">NB-ARC domain-containing protein</fullName>
    </recommendedName>
</protein>
<dbReference type="PANTHER" id="PTHR23155:SF981">
    <property type="entry name" value="NB-ARC DOMAIN CONTAINING PROTEIN, EXPRESSED"/>
    <property type="match status" value="1"/>
</dbReference>
<dbReference type="Proteomes" id="UP000019116">
    <property type="component" value="Chromosome 1B"/>
</dbReference>
<name>A0A3B5YR85_WHEAT</name>
<dbReference type="RefSeq" id="XP_044361503.1">
    <property type="nucleotide sequence ID" value="XM_044505568.1"/>
</dbReference>
<sequence length="975" mass="108074">MEAAVVSALMTNIVAKLLVVLDKRSEQLSGLAGDIKHMQSELSMIAGDMEDHLSQKAQPSVVQSSFITRMRDLAFDIEDCLDQFLPCGACDGEPMSIGDQVDFSKEIQKLKKQLEDAHQQKTNYGVKIGSQQQAAAGQLLFLADDDASAFEDHHHHVGIEKPKQELLELLDGESEKMIVISIVGFGGSGKTALAKAVYHCPQVRRKFLHRAWVVASKHKDDAKQGILRAIVQQLLPSVAPDEIRTKQAAQLQELLRERLGIARTRCLIVIDDIEKLLWEALKPIFSAVKSITLLLTTNVQSVANACSSGDGYVYNMRNLGKEESKTLLKNKVSFFQASSPDSEDGSDAIVHKCLGHPLALVSVANHLLDEKELTGQFCQDTCRRLGIHMDENKNNNFTKLRQVLMTNYSSLPAGSSLRTCLLYTSLFPDGRPVSRKTLTRRWLAEGYIEGRLQHSDLEVAEENLKKLTDRNIILPVDSSNNGKAKTCKPYGIMHHFMLHRSMSSNFIAKSFGAKNRSNYRHLVIENHTNGTASSNDHHGASSSHGHLNKICTYVKKNLDNTGSVNKMRPRSITVFGSGGEAVHSNLTGCKLLRVLDLKDCNDFGDAHVDNIYKLLHLKYLTLGSSVSNLPVKMKKLHCLETLDLRKTKIETLPLEIISLPHLAHLFGKIKLKRVSAKNRKNFNLQTLAGVVVDSNSGFPELMVHMKKLTKVKIWCEITSTDSNHAMLSEAIHKFAQAGADISVGPRSLSLHLNNSSKDLLQGDSSNATSSTPGYLSSLKLQGGLSQFPQFVMSLRGLKELCLTYTNMTGANLLPGLRKLPRLVCLKLVEVDLADLDIKDKDLPSLQRLCIVVENPKFPTIKDGALPRLVSLQLLCEHLVGLCGVIKVEGFEALQEIALDSMVNQPTIQLWENEAKKHPKRPRVCLLKRVIVPAETSWPSVKYVALCQDDSNCYTDTCTIDHMEIDLEDPTLQPNS</sequence>
<dbReference type="GO" id="GO:0006952">
    <property type="term" value="P:defense response"/>
    <property type="evidence" value="ECO:0007669"/>
    <property type="project" value="UniProtKB-KW"/>
</dbReference>
<dbReference type="InterPro" id="IPR002182">
    <property type="entry name" value="NB-ARC"/>
</dbReference>
<dbReference type="Gene3D" id="1.10.10.10">
    <property type="entry name" value="Winged helix-like DNA-binding domain superfamily/Winged helix DNA-binding domain"/>
    <property type="match status" value="1"/>
</dbReference>
<dbReference type="EnsemblPlants" id="TraesCS1B02G010100.1">
    <property type="protein sequence ID" value="TraesCS1B02G010100.1"/>
    <property type="gene ID" value="TraesCS1B02G010100"/>
</dbReference>
<dbReference type="Gene3D" id="1.10.8.430">
    <property type="entry name" value="Helical domain of apoptotic protease-activating factors"/>
    <property type="match status" value="1"/>
</dbReference>
<reference evidence="12" key="2">
    <citation type="submission" date="2018-10" db="UniProtKB">
        <authorList>
            <consortium name="EnsemblPlants"/>
        </authorList>
    </citation>
    <scope>IDENTIFICATION</scope>
</reference>
<proteinExistence type="inferred from homology"/>
<dbReference type="OMA" id="CIVVENP"/>
<evidence type="ECO:0000256" key="2">
    <source>
        <dbReference type="ARBA" id="ARBA00022614"/>
    </source>
</evidence>
<evidence type="ECO:0000256" key="7">
    <source>
        <dbReference type="SAM" id="Coils"/>
    </source>
</evidence>
<evidence type="ECO:0000256" key="4">
    <source>
        <dbReference type="ARBA" id="ARBA00022741"/>
    </source>
</evidence>
<feature type="domain" description="NB-ARC" evidence="8">
    <location>
        <begin position="160"/>
        <end position="332"/>
    </location>
</feature>
<keyword evidence="3" id="KW-0677">Repeat</keyword>
<evidence type="ECO:0000259" key="8">
    <source>
        <dbReference type="Pfam" id="PF00931"/>
    </source>
</evidence>
<dbReference type="Gramene" id="TraesCS1B02G010100.1">
    <property type="protein sequence ID" value="TraesCS1B02G010100.1"/>
    <property type="gene ID" value="TraesCS1B02G010100"/>
</dbReference>
<dbReference type="AlphaFoldDB" id="A0A3B5YR85"/>
<gene>
    <name evidence="12" type="primary">LOC123083545</name>
</gene>
<feature type="coiled-coil region" evidence="7">
    <location>
        <begin position="100"/>
        <end position="127"/>
    </location>
</feature>
<dbReference type="InterPro" id="IPR044974">
    <property type="entry name" value="Disease_R_plants"/>
</dbReference>
<dbReference type="Pfam" id="PF23598">
    <property type="entry name" value="LRR_14"/>
    <property type="match status" value="1"/>
</dbReference>
<reference evidence="12" key="1">
    <citation type="submission" date="2018-08" db="EMBL/GenBank/DDBJ databases">
        <authorList>
            <person name="Rossello M."/>
        </authorList>
    </citation>
    <scope>NUCLEOTIDE SEQUENCE [LARGE SCALE GENOMIC DNA]</scope>
    <source>
        <strain evidence="12">cv. Chinese Spring</strain>
    </source>
</reference>
<feature type="domain" description="Disease resistance N-terminal" evidence="9">
    <location>
        <begin position="10"/>
        <end position="86"/>
    </location>
</feature>
<feature type="domain" description="Disease resistance protein winged helix" evidence="10">
    <location>
        <begin position="426"/>
        <end position="495"/>
    </location>
</feature>
<dbReference type="PRINTS" id="PR00364">
    <property type="entry name" value="DISEASERSIST"/>
</dbReference>
<organism evidence="12">
    <name type="scientific">Triticum aestivum</name>
    <name type="common">Wheat</name>
    <dbReference type="NCBI Taxonomy" id="4565"/>
    <lineage>
        <taxon>Eukaryota</taxon>
        <taxon>Viridiplantae</taxon>
        <taxon>Streptophyta</taxon>
        <taxon>Embryophyta</taxon>
        <taxon>Tracheophyta</taxon>
        <taxon>Spermatophyta</taxon>
        <taxon>Magnoliopsida</taxon>
        <taxon>Liliopsida</taxon>
        <taxon>Poales</taxon>
        <taxon>Poaceae</taxon>
        <taxon>BOP clade</taxon>
        <taxon>Pooideae</taxon>
        <taxon>Triticodae</taxon>
        <taxon>Triticeae</taxon>
        <taxon>Triticinae</taxon>
        <taxon>Triticum</taxon>
    </lineage>
</organism>
<dbReference type="PANTHER" id="PTHR23155">
    <property type="entry name" value="DISEASE RESISTANCE PROTEIN RP"/>
    <property type="match status" value="1"/>
</dbReference>